<dbReference type="PROSITE" id="PS50263">
    <property type="entry name" value="CN_HYDROLASE"/>
    <property type="match status" value="1"/>
</dbReference>
<dbReference type="InterPro" id="IPR036526">
    <property type="entry name" value="C-N_Hydrolase_sf"/>
</dbReference>
<keyword evidence="5" id="KW-1185">Reference proteome</keyword>
<dbReference type="PANTHER" id="PTHR23088:SF27">
    <property type="entry name" value="DEAMINATED GLUTATHIONE AMIDASE"/>
    <property type="match status" value="1"/>
</dbReference>
<dbReference type="InterPro" id="IPR045254">
    <property type="entry name" value="Nit1/2_C-N_Hydrolase"/>
</dbReference>
<comment type="caution">
    <text evidence="4">The sequence shown here is derived from an EMBL/GenBank/DDBJ whole genome shotgun (WGS) entry which is preliminary data.</text>
</comment>
<reference evidence="4 5" key="1">
    <citation type="submission" date="2023-07" db="EMBL/GenBank/DDBJ databases">
        <title>Genomic Encyclopedia of Type Strains, Phase IV (KMG-IV): sequencing the most valuable type-strain genomes for metagenomic binning, comparative biology and taxonomic classification.</title>
        <authorList>
            <person name="Goeker M."/>
        </authorList>
    </citation>
    <scope>NUCLEOTIDE SEQUENCE [LARGE SCALE GENOMIC DNA]</scope>
    <source>
        <strain evidence="4 5">DSM 23837</strain>
    </source>
</reference>
<sequence length="270" mass="30413">MKIGVIQINSIDHKNTNMKKIIKYIEEAKAEGADLVSMPEYVNHLSEDEHKVAYAEEIEGETISMLAAKAREHRMYIHCGSILEEGDGEKAYNTSVLINPQGNVIAKYRKLHLFDIEIEGRVSAKESDTIIPGDHVVCANTSFGKVGLTICYDLRFPELYRQLALRGASIIFVPAAITMYTGMNHWEVLLRARAIENQCFIIAPGQIGSHIPNRIHYGNSMVIDPFGTVISRSPEKEGVTVTNIDLKHIEEVRKNIPCFSQRRTDIYSIR</sequence>
<dbReference type="EMBL" id="JAUSTT010000005">
    <property type="protein sequence ID" value="MDQ0175376.1"/>
    <property type="molecule type" value="Genomic_DNA"/>
</dbReference>
<accession>A0ABT9WQ14</accession>
<dbReference type="Pfam" id="PF00795">
    <property type="entry name" value="CN_hydrolase"/>
    <property type="match status" value="1"/>
</dbReference>
<evidence type="ECO:0000313" key="4">
    <source>
        <dbReference type="EMBL" id="MDQ0175376.1"/>
    </source>
</evidence>
<keyword evidence="2" id="KW-0378">Hydrolase</keyword>
<dbReference type="CDD" id="cd07572">
    <property type="entry name" value="nit"/>
    <property type="match status" value="1"/>
</dbReference>
<dbReference type="Proteomes" id="UP001223586">
    <property type="component" value="Unassembled WGS sequence"/>
</dbReference>
<gene>
    <name evidence="4" type="ORF">J2S08_001210</name>
</gene>
<evidence type="ECO:0000256" key="2">
    <source>
        <dbReference type="ARBA" id="ARBA00022801"/>
    </source>
</evidence>
<dbReference type="PROSITE" id="PS01227">
    <property type="entry name" value="UPF0012"/>
    <property type="match status" value="1"/>
</dbReference>
<dbReference type="Gene3D" id="3.60.110.10">
    <property type="entry name" value="Carbon-nitrogen hydrolase"/>
    <property type="match status" value="1"/>
</dbReference>
<dbReference type="PANTHER" id="PTHR23088">
    <property type="entry name" value="NITRILASE-RELATED"/>
    <property type="match status" value="1"/>
</dbReference>
<dbReference type="InterPro" id="IPR003010">
    <property type="entry name" value="C-N_Hydrolase"/>
</dbReference>
<feature type="domain" description="CN hydrolase" evidence="3">
    <location>
        <begin position="1"/>
        <end position="246"/>
    </location>
</feature>
<dbReference type="RefSeq" id="WP_307227637.1">
    <property type="nucleotide sequence ID" value="NZ_JAUSTT010000005.1"/>
</dbReference>
<organism evidence="4 5">
    <name type="scientific">Bacillus chungangensis</name>
    <dbReference type="NCBI Taxonomy" id="587633"/>
    <lineage>
        <taxon>Bacteria</taxon>
        <taxon>Bacillati</taxon>
        <taxon>Bacillota</taxon>
        <taxon>Bacilli</taxon>
        <taxon>Bacillales</taxon>
        <taxon>Bacillaceae</taxon>
        <taxon>Bacillus</taxon>
    </lineage>
</organism>
<evidence type="ECO:0000259" key="3">
    <source>
        <dbReference type="PROSITE" id="PS50263"/>
    </source>
</evidence>
<dbReference type="InterPro" id="IPR001110">
    <property type="entry name" value="UPF0012_CS"/>
</dbReference>
<dbReference type="SUPFAM" id="SSF56317">
    <property type="entry name" value="Carbon-nitrogen hydrolase"/>
    <property type="match status" value="1"/>
</dbReference>
<evidence type="ECO:0000256" key="1">
    <source>
        <dbReference type="ARBA" id="ARBA00010613"/>
    </source>
</evidence>
<proteinExistence type="inferred from homology"/>
<evidence type="ECO:0000313" key="5">
    <source>
        <dbReference type="Proteomes" id="UP001223586"/>
    </source>
</evidence>
<name>A0ABT9WQ14_9BACI</name>
<comment type="similarity">
    <text evidence="1">Belongs to the carbon-nitrogen hydrolase superfamily. NIT1/NIT2 family.</text>
</comment>
<protein>
    <submittedName>
        <fullName evidence="4">Amidohydrolase</fullName>
    </submittedName>
</protein>